<name>E5A7V4_LEPMJ</name>
<evidence type="ECO:0000313" key="3">
    <source>
        <dbReference type="Proteomes" id="UP000002668"/>
    </source>
</evidence>
<dbReference type="InParanoid" id="E5A7V4"/>
<keyword evidence="3" id="KW-1185">Reference proteome</keyword>
<feature type="region of interest" description="Disordered" evidence="1">
    <location>
        <begin position="1"/>
        <end position="41"/>
    </location>
</feature>
<gene>
    <name evidence="2" type="ORF">LEMA_P089380.1</name>
</gene>
<dbReference type="Proteomes" id="UP000002668">
    <property type="component" value="Genome"/>
</dbReference>
<sequence>MHSGSPHETPSSKHPHPHSTSTSSSRHSFHRKLVCHRRMEL</sequence>
<evidence type="ECO:0000256" key="1">
    <source>
        <dbReference type="SAM" id="MobiDB-lite"/>
    </source>
</evidence>
<reference evidence="3" key="1">
    <citation type="journal article" date="2011" name="Nat. Commun.">
        <title>Effector diversification within compartments of the Leptosphaeria maculans genome affected by Repeat-Induced Point mutations.</title>
        <authorList>
            <person name="Rouxel T."/>
            <person name="Grandaubert J."/>
            <person name="Hane J.K."/>
            <person name="Hoede C."/>
            <person name="van de Wouw A.P."/>
            <person name="Couloux A."/>
            <person name="Dominguez V."/>
            <person name="Anthouard V."/>
            <person name="Bally P."/>
            <person name="Bourras S."/>
            <person name="Cozijnsen A.J."/>
            <person name="Ciuffetti L.M."/>
            <person name="Degrave A."/>
            <person name="Dilmaghani A."/>
            <person name="Duret L."/>
            <person name="Fudal I."/>
            <person name="Goodwin S.B."/>
            <person name="Gout L."/>
            <person name="Glaser N."/>
            <person name="Linglin J."/>
            <person name="Kema G.H.J."/>
            <person name="Lapalu N."/>
            <person name="Lawrence C.B."/>
            <person name="May K."/>
            <person name="Meyer M."/>
            <person name="Ollivier B."/>
            <person name="Poulain J."/>
            <person name="Schoch C.L."/>
            <person name="Simon A."/>
            <person name="Spatafora J.W."/>
            <person name="Stachowiak A."/>
            <person name="Turgeon B.G."/>
            <person name="Tyler B.M."/>
            <person name="Vincent D."/>
            <person name="Weissenbach J."/>
            <person name="Amselem J."/>
            <person name="Quesneville H."/>
            <person name="Oliver R.P."/>
            <person name="Wincker P."/>
            <person name="Balesdent M.-H."/>
            <person name="Howlett B.J."/>
        </authorList>
    </citation>
    <scope>NUCLEOTIDE SEQUENCE [LARGE SCALE GENOMIC DNA]</scope>
    <source>
        <strain evidence="3">JN3 / isolate v23.1.3 / race Av1-4-5-6-7-8</strain>
    </source>
</reference>
<accession>E5A7V4</accession>
<dbReference type="HOGENOM" id="CLU_3279648_0_0_1"/>
<dbReference type="VEuPathDB" id="FungiDB:LEMA_P089380.1"/>
<dbReference type="AlphaFoldDB" id="E5A7V4"/>
<proteinExistence type="predicted"/>
<evidence type="ECO:0000313" key="2">
    <source>
        <dbReference type="EMBL" id="CBX99699.1"/>
    </source>
</evidence>
<protein>
    <submittedName>
        <fullName evidence="2">Uncharacterized protein</fullName>
    </submittedName>
</protein>
<dbReference type="EMBL" id="FP929136">
    <property type="protein sequence ID" value="CBX99699.1"/>
    <property type="molecule type" value="Genomic_DNA"/>
</dbReference>
<feature type="compositionally biased region" description="Basic residues" evidence="1">
    <location>
        <begin position="27"/>
        <end position="41"/>
    </location>
</feature>
<organism evidence="2 3">
    <name type="scientific">Leptosphaeria maculans (strain JN3 / isolate v23.1.3 / race Av1-4-5-6-7-8)</name>
    <name type="common">Blackleg fungus</name>
    <name type="synonym">Phoma lingam</name>
    <dbReference type="NCBI Taxonomy" id="985895"/>
    <lineage>
        <taxon>Eukaryota</taxon>
        <taxon>Fungi</taxon>
        <taxon>Dikarya</taxon>
        <taxon>Ascomycota</taxon>
        <taxon>Pezizomycotina</taxon>
        <taxon>Dothideomycetes</taxon>
        <taxon>Pleosporomycetidae</taxon>
        <taxon>Pleosporales</taxon>
        <taxon>Pleosporineae</taxon>
        <taxon>Leptosphaeriaceae</taxon>
        <taxon>Plenodomus</taxon>
        <taxon>Plenodomus lingam/Leptosphaeria maculans species complex</taxon>
    </lineage>
</organism>